<sequence length="87" mass="9365">MFSQVRRHRDLHVRQVGGRHVAQTRVQVDDVVTGQAVEHTGPLAAGGDQAALFEGLQMGRGARDAQACGLGQDLDAPFSLCEQVKEL</sequence>
<comment type="caution">
    <text evidence="1">The sequence shown here is derived from an EMBL/GenBank/DDBJ whole genome shotgun (WGS) entry which is preliminary data.</text>
</comment>
<dbReference type="EMBL" id="BOOL01000030">
    <property type="protein sequence ID" value="GII10146.1"/>
    <property type="molecule type" value="Genomic_DNA"/>
</dbReference>
<dbReference type="Proteomes" id="UP000633041">
    <property type="component" value="Unassembled WGS sequence"/>
</dbReference>
<keyword evidence="2" id="KW-1185">Reference proteome</keyword>
<evidence type="ECO:0000313" key="2">
    <source>
        <dbReference type="Proteomes" id="UP000633041"/>
    </source>
</evidence>
<protein>
    <submittedName>
        <fullName evidence="1">Uncharacterized protein</fullName>
    </submittedName>
</protein>
<name>A0ABQ4HD99_9ACTN</name>
<proteinExistence type="predicted"/>
<evidence type="ECO:0000313" key="1">
    <source>
        <dbReference type="EMBL" id="GII10146.1"/>
    </source>
</evidence>
<organism evidence="1 2">
    <name type="scientific">Planomonospora parontospora subsp. parontospora</name>
    <dbReference type="NCBI Taxonomy" id="97194"/>
    <lineage>
        <taxon>Bacteria</taxon>
        <taxon>Bacillati</taxon>
        <taxon>Actinomycetota</taxon>
        <taxon>Actinomycetes</taxon>
        <taxon>Streptosporangiales</taxon>
        <taxon>Streptosporangiaceae</taxon>
        <taxon>Planomonospora</taxon>
    </lineage>
</organism>
<accession>A0ABQ4HD99</accession>
<gene>
    <name evidence="1" type="ORF">Ppa06_39440</name>
</gene>
<reference evidence="1 2" key="1">
    <citation type="submission" date="2021-01" db="EMBL/GenBank/DDBJ databases">
        <title>Whole genome shotgun sequence of Planomonospora parontospora subsp. parontospora NBRC 13880.</title>
        <authorList>
            <person name="Komaki H."/>
            <person name="Tamura T."/>
        </authorList>
    </citation>
    <scope>NUCLEOTIDE SEQUENCE [LARGE SCALE GENOMIC DNA]</scope>
    <source>
        <strain evidence="1 2">NBRC 13880</strain>
    </source>
</reference>